<dbReference type="AlphaFoldDB" id="A0A9D4IQ09"/>
<proteinExistence type="predicted"/>
<dbReference type="EMBL" id="JAIWYP010000008">
    <property type="protein sequence ID" value="KAH3780859.1"/>
    <property type="molecule type" value="Genomic_DNA"/>
</dbReference>
<reference evidence="1" key="2">
    <citation type="submission" date="2020-11" db="EMBL/GenBank/DDBJ databases">
        <authorList>
            <person name="McCartney M.A."/>
            <person name="Auch B."/>
            <person name="Kono T."/>
            <person name="Mallez S."/>
            <person name="Becker A."/>
            <person name="Gohl D.M."/>
            <person name="Silverstein K.A.T."/>
            <person name="Koren S."/>
            <person name="Bechman K.B."/>
            <person name="Herman A."/>
            <person name="Abrahante J.E."/>
            <person name="Garbe J."/>
        </authorList>
    </citation>
    <scope>NUCLEOTIDE SEQUENCE</scope>
    <source>
        <strain evidence="1">Duluth1</strain>
        <tissue evidence="1">Whole animal</tissue>
    </source>
</reference>
<sequence>MFNVQTGAVYLPFNDLVIELQLLKVIDMDNLYVDTLVRPNTILEMGQLLRAGIEILLDQWY</sequence>
<evidence type="ECO:0000313" key="2">
    <source>
        <dbReference type="Proteomes" id="UP000828390"/>
    </source>
</evidence>
<gene>
    <name evidence="1" type="ORF">DPMN_158683</name>
</gene>
<comment type="caution">
    <text evidence="1">The sequence shown here is derived from an EMBL/GenBank/DDBJ whole genome shotgun (WGS) entry which is preliminary data.</text>
</comment>
<evidence type="ECO:0000313" key="1">
    <source>
        <dbReference type="EMBL" id="KAH3780859.1"/>
    </source>
</evidence>
<organism evidence="1 2">
    <name type="scientific">Dreissena polymorpha</name>
    <name type="common">Zebra mussel</name>
    <name type="synonym">Mytilus polymorpha</name>
    <dbReference type="NCBI Taxonomy" id="45954"/>
    <lineage>
        <taxon>Eukaryota</taxon>
        <taxon>Metazoa</taxon>
        <taxon>Spiralia</taxon>
        <taxon>Lophotrochozoa</taxon>
        <taxon>Mollusca</taxon>
        <taxon>Bivalvia</taxon>
        <taxon>Autobranchia</taxon>
        <taxon>Heteroconchia</taxon>
        <taxon>Euheterodonta</taxon>
        <taxon>Imparidentia</taxon>
        <taxon>Neoheterodontei</taxon>
        <taxon>Myida</taxon>
        <taxon>Dreissenoidea</taxon>
        <taxon>Dreissenidae</taxon>
        <taxon>Dreissena</taxon>
    </lineage>
</organism>
<dbReference type="Proteomes" id="UP000828390">
    <property type="component" value="Unassembled WGS sequence"/>
</dbReference>
<name>A0A9D4IQ09_DREPO</name>
<protein>
    <submittedName>
        <fullName evidence="1">Uncharacterized protein</fullName>
    </submittedName>
</protein>
<accession>A0A9D4IQ09</accession>
<reference evidence="1" key="1">
    <citation type="journal article" date="2019" name="bioRxiv">
        <title>The Genome of the Zebra Mussel, Dreissena polymorpha: A Resource for Invasive Species Research.</title>
        <authorList>
            <person name="McCartney M.A."/>
            <person name="Auch B."/>
            <person name="Kono T."/>
            <person name="Mallez S."/>
            <person name="Zhang Y."/>
            <person name="Obille A."/>
            <person name="Becker A."/>
            <person name="Abrahante J.E."/>
            <person name="Garbe J."/>
            <person name="Badalamenti J.P."/>
            <person name="Herman A."/>
            <person name="Mangelson H."/>
            <person name="Liachko I."/>
            <person name="Sullivan S."/>
            <person name="Sone E.D."/>
            <person name="Koren S."/>
            <person name="Silverstein K.A.T."/>
            <person name="Beckman K.B."/>
            <person name="Gohl D.M."/>
        </authorList>
    </citation>
    <scope>NUCLEOTIDE SEQUENCE</scope>
    <source>
        <strain evidence="1">Duluth1</strain>
        <tissue evidence="1">Whole animal</tissue>
    </source>
</reference>
<keyword evidence="2" id="KW-1185">Reference proteome</keyword>